<dbReference type="Proteomes" id="UP001608902">
    <property type="component" value="Unassembled WGS sequence"/>
</dbReference>
<name>A0ABD6EKY8_9BILA</name>
<dbReference type="InterPro" id="IPR009447">
    <property type="entry name" value="PIGW/GWT1"/>
</dbReference>
<keyword evidence="5" id="KW-0337">GPI-anchor biosynthesis</keyword>
<keyword evidence="7" id="KW-1185">Reference proteome</keyword>
<feature type="transmembrane region" description="Helical" evidence="5">
    <location>
        <begin position="84"/>
        <end position="106"/>
    </location>
</feature>
<feature type="transmembrane region" description="Helical" evidence="5">
    <location>
        <begin position="382"/>
        <end position="404"/>
    </location>
</feature>
<protein>
    <recommendedName>
        <fullName evidence="5">Phosphatidylinositol-glycan biosynthesis class W protein</fullName>
        <ecNumber evidence="5">2.3.-.-</ecNumber>
    </recommendedName>
</protein>
<dbReference type="GO" id="GO:0006506">
    <property type="term" value="P:GPI anchor biosynthetic process"/>
    <property type="evidence" value="ECO:0007669"/>
    <property type="project" value="UniProtKB-KW"/>
</dbReference>
<reference evidence="6 7" key="1">
    <citation type="submission" date="2024-08" db="EMBL/GenBank/DDBJ databases">
        <title>Gnathostoma spinigerum genome.</title>
        <authorList>
            <person name="Gonzalez-Bertolin B."/>
            <person name="Monzon S."/>
            <person name="Zaballos A."/>
            <person name="Jimenez P."/>
            <person name="Dekumyoy P."/>
            <person name="Varona S."/>
            <person name="Cuesta I."/>
            <person name="Sumanam S."/>
            <person name="Adisakwattana P."/>
            <person name="Gasser R.B."/>
            <person name="Hernandez-Gonzalez A."/>
            <person name="Young N.D."/>
            <person name="Perteguer M.J."/>
        </authorList>
    </citation>
    <scope>NUCLEOTIDE SEQUENCE [LARGE SCALE GENOMIC DNA]</scope>
    <source>
        <strain evidence="6">AL3</strain>
        <tissue evidence="6">Liver</tissue>
    </source>
</reference>
<dbReference type="EMBL" id="JBGFUD010001935">
    <property type="protein sequence ID" value="MFH4976935.1"/>
    <property type="molecule type" value="Genomic_DNA"/>
</dbReference>
<keyword evidence="4 5" id="KW-0472">Membrane</keyword>
<comment type="subcellular location">
    <subcellularLocation>
        <location evidence="5">Endoplasmic reticulum membrane</location>
        <topology evidence="5">Multi-pass membrane protein</topology>
    </subcellularLocation>
    <subcellularLocation>
        <location evidence="1">Membrane</location>
        <topology evidence="1">Multi-pass membrane protein</topology>
    </subcellularLocation>
</comment>
<proteinExistence type="inferred from homology"/>
<keyword evidence="5" id="KW-0808">Transferase</keyword>
<evidence type="ECO:0000256" key="2">
    <source>
        <dbReference type="ARBA" id="ARBA00022692"/>
    </source>
</evidence>
<evidence type="ECO:0000313" key="6">
    <source>
        <dbReference type="EMBL" id="MFH4976935.1"/>
    </source>
</evidence>
<sequence length="489" mass="56211">MSVENNAHTIFVSGSNGTSELEVFSILSLAPLVVLLRNIALPWIFVGCRFASNNYYWPKFLLDFCFLVVPLLLSFTVFCDHISVIITLLIIAMVSLATFSMCEYCLIDREKPPLKMVVNQVIDDEHNPTMFITYLRSMILIITAICILAVDFPVFPRRFAKTENYGRSPMDGGTASFVFIFAVVDAFKHHPHKTYEMRRTRWSSLVRFRRCKWMVSSSTILLLLGIGRAIALKLIDYPEHTTEYGVHWNFFITLFCVRATSKALGRRFHLIFGLFFILLYQLSLNENSLQEWLISDKTERNDFLSANREGIFSLIGYVSFYYLSSAVASFLSSTGIRLKSWFFRSLCLMLISFIIFALQIVAEHFCGSPSRRIANLPYILEMLFMHCFALSAFLFVQLASFFGWAAKMPQFSTDENPFERLNPCLLDAINNNGMFFFLFANILTGIINKLVNAHLWFDKYQSTAVLGVYIFFLCAVVYARSKKRPKPED</sequence>
<dbReference type="AlphaFoldDB" id="A0ABD6EKY8"/>
<accession>A0ABD6EKY8</accession>
<comment type="caution">
    <text evidence="6">The sequence shown here is derived from an EMBL/GenBank/DDBJ whole genome shotgun (WGS) entry which is preliminary data.</text>
</comment>
<comment type="pathway">
    <text evidence="5">Glycolipid biosynthesis; glycosylphosphatidylinositol-anchor biosynthesis.</text>
</comment>
<feature type="transmembrane region" description="Helical" evidence="5">
    <location>
        <begin position="172"/>
        <end position="190"/>
    </location>
</feature>
<feature type="transmembrane region" description="Helical" evidence="5">
    <location>
        <begin position="311"/>
        <end position="331"/>
    </location>
</feature>
<comment type="similarity">
    <text evidence="5">Belongs to the PIGW family.</text>
</comment>
<feature type="transmembrane region" description="Helical" evidence="5">
    <location>
        <begin position="343"/>
        <end position="362"/>
    </location>
</feature>
<feature type="transmembrane region" description="Helical" evidence="5">
    <location>
        <begin position="211"/>
        <end position="232"/>
    </location>
</feature>
<feature type="transmembrane region" description="Helical" evidence="5">
    <location>
        <begin position="23"/>
        <end position="48"/>
    </location>
</feature>
<feature type="transmembrane region" description="Helical" evidence="5">
    <location>
        <begin position="460"/>
        <end position="479"/>
    </location>
</feature>
<keyword evidence="5" id="KW-0256">Endoplasmic reticulum</keyword>
<feature type="transmembrane region" description="Helical" evidence="5">
    <location>
        <begin position="244"/>
        <end position="261"/>
    </location>
</feature>
<evidence type="ECO:0000256" key="5">
    <source>
        <dbReference type="RuleBase" id="RU280819"/>
    </source>
</evidence>
<keyword evidence="2 5" id="KW-0812">Transmembrane</keyword>
<dbReference type="Pfam" id="PF06423">
    <property type="entry name" value="GWT1"/>
    <property type="match status" value="1"/>
</dbReference>
<dbReference type="PANTHER" id="PTHR20661">
    <property type="entry name" value="PHOSPHATIDYLINOSITOL-GLYCAN BIOSYNTHESIS CLASS W PROTEIN"/>
    <property type="match status" value="1"/>
</dbReference>
<dbReference type="EC" id="2.3.-.-" evidence="5"/>
<dbReference type="GO" id="GO:0005789">
    <property type="term" value="C:endoplasmic reticulum membrane"/>
    <property type="evidence" value="ECO:0007669"/>
    <property type="project" value="UniProtKB-SubCell"/>
</dbReference>
<feature type="transmembrane region" description="Helical" evidence="5">
    <location>
        <begin position="134"/>
        <end position="152"/>
    </location>
</feature>
<feature type="transmembrane region" description="Helical" evidence="5">
    <location>
        <begin position="268"/>
        <end position="284"/>
    </location>
</feature>
<dbReference type="PANTHER" id="PTHR20661:SF0">
    <property type="entry name" value="PHOSPHATIDYLINOSITOL-GLYCAN BIOSYNTHESIS CLASS W PROTEIN"/>
    <property type="match status" value="1"/>
</dbReference>
<evidence type="ECO:0000256" key="4">
    <source>
        <dbReference type="ARBA" id="ARBA00023136"/>
    </source>
</evidence>
<evidence type="ECO:0000313" key="7">
    <source>
        <dbReference type="Proteomes" id="UP001608902"/>
    </source>
</evidence>
<evidence type="ECO:0000256" key="1">
    <source>
        <dbReference type="ARBA" id="ARBA00004141"/>
    </source>
</evidence>
<feature type="transmembrane region" description="Helical" evidence="5">
    <location>
        <begin position="60"/>
        <end position="78"/>
    </location>
</feature>
<comment type="function">
    <text evidence="5">A acetyltransferase, which acetylates the inositol ring of phosphatidylinositol during biosynthesis of GPI-anchor.</text>
</comment>
<dbReference type="GO" id="GO:0008374">
    <property type="term" value="F:O-acyltransferase activity"/>
    <property type="evidence" value="ECO:0007669"/>
    <property type="project" value="UniProtKB-ARBA"/>
</dbReference>
<organism evidence="6 7">
    <name type="scientific">Gnathostoma spinigerum</name>
    <dbReference type="NCBI Taxonomy" id="75299"/>
    <lineage>
        <taxon>Eukaryota</taxon>
        <taxon>Metazoa</taxon>
        <taxon>Ecdysozoa</taxon>
        <taxon>Nematoda</taxon>
        <taxon>Chromadorea</taxon>
        <taxon>Rhabditida</taxon>
        <taxon>Spirurina</taxon>
        <taxon>Gnathostomatomorpha</taxon>
        <taxon>Gnathostomatoidea</taxon>
        <taxon>Gnathostomatidae</taxon>
        <taxon>Gnathostoma</taxon>
    </lineage>
</organism>
<feature type="transmembrane region" description="Helical" evidence="5">
    <location>
        <begin position="425"/>
        <end position="448"/>
    </location>
</feature>
<dbReference type="PIRSF" id="PIRSF017321">
    <property type="entry name" value="GWT1"/>
    <property type="match status" value="1"/>
</dbReference>
<evidence type="ECO:0000256" key="3">
    <source>
        <dbReference type="ARBA" id="ARBA00022989"/>
    </source>
</evidence>
<keyword evidence="3 5" id="KW-1133">Transmembrane helix</keyword>
<gene>
    <name evidence="6" type="ORF">AB6A40_003644</name>
</gene>
<keyword evidence="5" id="KW-0012">Acyltransferase</keyword>